<reference evidence="1" key="1">
    <citation type="journal article" date="2012" name="Science">
        <title>Fermentation, hydrogen, and sulfur metabolism in multiple uncultivated bacterial phyla.</title>
        <authorList>
            <person name="Wrighton K.C."/>
            <person name="Thomas B.C."/>
            <person name="Sharon I."/>
            <person name="Miller C.S."/>
            <person name="Castelle C.J."/>
            <person name="VerBerkmoes N.C."/>
            <person name="Wilkins M.J."/>
            <person name="Hettich R.L."/>
            <person name="Lipton M.S."/>
            <person name="Williams K.H."/>
            <person name="Long P.E."/>
            <person name="Banfield J.F."/>
        </authorList>
    </citation>
    <scope>NUCLEOTIDE SEQUENCE [LARGE SCALE GENOMIC DNA]</scope>
</reference>
<organism evidence="1">
    <name type="scientific">uncultured bacterium</name>
    <name type="common">gcode 4</name>
    <dbReference type="NCBI Taxonomy" id="1234023"/>
    <lineage>
        <taxon>Bacteria</taxon>
        <taxon>environmental samples</taxon>
    </lineage>
</organism>
<protein>
    <submittedName>
        <fullName evidence="1">Uncharacterized protein</fullName>
    </submittedName>
</protein>
<dbReference type="AlphaFoldDB" id="K2FXG5"/>
<dbReference type="EMBL" id="AMFJ01000759">
    <property type="protein sequence ID" value="EKE26557.1"/>
    <property type="molecule type" value="Genomic_DNA"/>
</dbReference>
<accession>K2FXG5</accession>
<gene>
    <name evidence="1" type="ORF">ACD_4C00243G0006</name>
</gene>
<proteinExistence type="predicted"/>
<sequence>MNQKNNQLMSDIQSSSESCINVNINGDIFDIYISEIAYAQILSLKLQKVEGIIELELPDGNIVNVNAKDITLIGRKISYIESYGSTLNKDIWEKRHRLIYKLWSVDYIVVLLKQQYEDIMDWKILTIATDSFCNITLDKKLISFLN</sequence>
<name>K2FXG5_9BACT</name>
<comment type="caution">
    <text evidence="1">The sequence shown here is derived from an EMBL/GenBank/DDBJ whole genome shotgun (WGS) entry which is preliminary data.</text>
</comment>
<evidence type="ECO:0000313" key="1">
    <source>
        <dbReference type="EMBL" id="EKE26557.1"/>
    </source>
</evidence>